<accession>A0ABS3RYA7</accession>
<name>A0ABS3RYA7_9ACTN</name>
<evidence type="ECO:0000313" key="1">
    <source>
        <dbReference type="EMBL" id="MBO2461741.1"/>
    </source>
</evidence>
<reference evidence="1 2" key="1">
    <citation type="submission" date="2021-03" db="EMBL/GenBank/DDBJ databases">
        <title>Actinomadura violae sp. nov., isolated from lichen in Thailand.</title>
        <authorList>
            <person name="Kanchanasin P."/>
            <person name="Saeng-In P."/>
            <person name="Phongsopitanun W."/>
            <person name="Yuki M."/>
            <person name="Kudo T."/>
            <person name="Ohkuma M."/>
            <person name="Tanasupawat S."/>
        </authorList>
    </citation>
    <scope>NUCLEOTIDE SEQUENCE [LARGE SCALE GENOMIC DNA]</scope>
    <source>
        <strain evidence="1 2">LCR2-06</strain>
    </source>
</reference>
<dbReference type="Proteomes" id="UP000680206">
    <property type="component" value="Unassembled WGS sequence"/>
</dbReference>
<evidence type="ECO:0000313" key="2">
    <source>
        <dbReference type="Proteomes" id="UP000680206"/>
    </source>
</evidence>
<dbReference type="RefSeq" id="WP_208245254.1">
    <property type="nucleotide sequence ID" value="NZ_JAGEPF010000018.1"/>
</dbReference>
<proteinExistence type="predicted"/>
<comment type="caution">
    <text evidence="1">The sequence shown here is derived from an EMBL/GenBank/DDBJ whole genome shotgun (WGS) entry which is preliminary data.</text>
</comment>
<keyword evidence="2" id="KW-1185">Reference proteome</keyword>
<organism evidence="1 2">
    <name type="scientific">Actinomadura violacea</name>
    <dbReference type="NCBI Taxonomy" id="2819934"/>
    <lineage>
        <taxon>Bacteria</taxon>
        <taxon>Bacillati</taxon>
        <taxon>Actinomycetota</taxon>
        <taxon>Actinomycetes</taxon>
        <taxon>Streptosporangiales</taxon>
        <taxon>Thermomonosporaceae</taxon>
        <taxon>Actinomadura</taxon>
    </lineage>
</organism>
<sequence length="122" mass="13806">MSIPEDDEGSRRLAATWRHDPDGPVLFAGYPLSCPGCGATEGLAFWVYPEAELVHAEHLCVPFDSRRFGRKSVMRRWDEPRVTKQYVREHGESLLSRFNTHMLPLALEIRARREAAAKEAGA</sequence>
<protein>
    <submittedName>
        <fullName evidence="1">Uncharacterized protein</fullName>
    </submittedName>
</protein>
<dbReference type="EMBL" id="JAGEPF010000018">
    <property type="protein sequence ID" value="MBO2461741.1"/>
    <property type="molecule type" value="Genomic_DNA"/>
</dbReference>
<gene>
    <name evidence="1" type="ORF">J4709_29640</name>
</gene>